<protein>
    <submittedName>
        <fullName evidence="1">Uncharacterized protein</fullName>
    </submittedName>
</protein>
<name>A0A4R8W9X5_9MICO</name>
<comment type="caution">
    <text evidence="1">The sequence shown here is derived from an EMBL/GenBank/DDBJ whole genome shotgun (WGS) entry which is preliminary data.</text>
</comment>
<dbReference type="RefSeq" id="WP_134509236.1">
    <property type="nucleotide sequence ID" value="NZ_SOFM01000028.1"/>
</dbReference>
<organism evidence="1 2">
    <name type="scientific">Cryobacterium mannosilyticum</name>
    <dbReference type="NCBI Taxonomy" id="1259190"/>
    <lineage>
        <taxon>Bacteria</taxon>
        <taxon>Bacillati</taxon>
        <taxon>Actinomycetota</taxon>
        <taxon>Actinomycetes</taxon>
        <taxon>Micrococcales</taxon>
        <taxon>Microbacteriaceae</taxon>
        <taxon>Cryobacterium</taxon>
    </lineage>
</organism>
<dbReference type="Proteomes" id="UP000297643">
    <property type="component" value="Unassembled WGS sequence"/>
</dbReference>
<gene>
    <name evidence="1" type="ORF">E3O32_10355</name>
</gene>
<dbReference type="EMBL" id="SOFM01000028">
    <property type="protein sequence ID" value="TFC03271.1"/>
    <property type="molecule type" value="Genomic_DNA"/>
</dbReference>
<evidence type="ECO:0000313" key="2">
    <source>
        <dbReference type="Proteomes" id="UP000297643"/>
    </source>
</evidence>
<proteinExistence type="predicted"/>
<evidence type="ECO:0000313" key="1">
    <source>
        <dbReference type="EMBL" id="TFC03271.1"/>
    </source>
</evidence>
<keyword evidence="2" id="KW-1185">Reference proteome</keyword>
<reference evidence="1 2" key="1">
    <citation type="submission" date="2019-03" db="EMBL/GenBank/DDBJ databases">
        <title>Genomics of glacier-inhabiting Cryobacterium strains.</title>
        <authorList>
            <person name="Liu Q."/>
            <person name="Xin Y.-H."/>
        </authorList>
    </citation>
    <scope>NUCLEOTIDE SEQUENCE [LARGE SCALE GENOMIC DNA]</scope>
    <source>
        <strain evidence="1 2">RHLT2-21</strain>
    </source>
</reference>
<accession>A0A4R8W9X5</accession>
<dbReference type="AlphaFoldDB" id="A0A4R8W9X5"/>
<sequence length="134" mass="14083">MTLSLRIEDSAPVTTSDEARERVRDLVGHAIRPQLWFMLLDRHGRQLPLLIPVDGIPLRPEPGSATVLAAGLNDLLGELAPGGSVILTLERPGSAALTAPDQAWAGELAAAFGTVVPITGMFVAHDDGVCDLTA</sequence>